<dbReference type="GeneID" id="25902628"/>
<dbReference type="RefSeq" id="XP_014159616.1">
    <property type="nucleotide sequence ID" value="XM_014304141.1"/>
</dbReference>
<evidence type="ECO:0000256" key="1">
    <source>
        <dbReference type="SAM" id="MobiDB-lite"/>
    </source>
</evidence>
<accession>A0A0L0G9Y4</accession>
<evidence type="ECO:0000313" key="2">
    <source>
        <dbReference type="EMBL" id="KNC85714.1"/>
    </source>
</evidence>
<feature type="region of interest" description="Disordered" evidence="1">
    <location>
        <begin position="1"/>
        <end position="77"/>
    </location>
</feature>
<name>A0A0L0G9Y4_9EUKA</name>
<reference evidence="2 3" key="1">
    <citation type="submission" date="2011-02" db="EMBL/GenBank/DDBJ databases">
        <title>The Genome Sequence of Sphaeroforma arctica JP610.</title>
        <authorList>
            <consortium name="The Broad Institute Genome Sequencing Platform"/>
            <person name="Russ C."/>
            <person name="Cuomo C."/>
            <person name="Young S.K."/>
            <person name="Zeng Q."/>
            <person name="Gargeya S."/>
            <person name="Alvarado L."/>
            <person name="Berlin A."/>
            <person name="Chapman S.B."/>
            <person name="Chen Z."/>
            <person name="Freedman E."/>
            <person name="Gellesch M."/>
            <person name="Goldberg J."/>
            <person name="Griggs A."/>
            <person name="Gujja S."/>
            <person name="Heilman E."/>
            <person name="Heiman D."/>
            <person name="Howarth C."/>
            <person name="Mehta T."/>
            <person name="Neiman D."/>
            <person name="Pearson M."/>
            <person name="Roberts A."/>
            <person name="Saif S."/>
            <person name="Shea T."/>
            <person name="Shenoy N."/>
            <person name="Sisk P."/>
            <person name="Stolte C."/>
            <person name="Sykes S."/>
            <person name="White J."/>
            <person name="Yandava C."/>
            <person name="Burger G."/>
            <person name="Gray M.W."/>
            <person name="Holland P.W.H."/>
            <person name="King N."/>
            <person name="Lang F.B.F."/>
            <person name="Roger A.J."/>
            <person name="Ruiz-Trillo I."/>
            <person name="Haas B."/>
            <person name="Nusbaum C."/>
            <person name="Birren B."/>
        </authorList>
    </citation>
    <scope>NUCLEOTIDE SEQUENCE [LARGE SCALE GENOMIC DNA]</scope>
    <source>
        <strain evidence="2 3">JP610</strain>
    </source>
</reference>
<organism evidence="2 3">
    <name type="scientific">Sphaeroforma arctica JP610</name>
    <dbReference type="NCBI Taxonomy" id="667725"/>
    <lineage>
        <taxon>Eukaryota</taxon>
        <taxon>Ichthyosporea</taxon>
        <taxon>Ichthyophonida</taxon>
        <taxon>Sphaeroforma</taxon>
    </lineage>
</organism>
<feature type="compositionally biased region" description="Polar residues" evidence="1">
    <location>
        <begin position="43"/>
        <end position="70"/>
    </location>
</feature>
<keyword evidence="3" id="KW-1185">Reference proteome</keyword>
<dbReference type="Proteomes" id="UP000054560">
    <property type="component" value="Unassembled WGS sequence"/>
</dbReference>
<evidence type="ECO:0000313" key="3">
    <source>
        <dbReference type="Proteomes" id="UP000054560"/>
    </source>
</evidence>
<gene>
    <name evidence="2" type="ORF">SARC_02124</name>
</gene>
<protein>
    <submittedName>
        <fullName evidence="2">Uncharacterized protein</fullName>
    </submittedName>
</protein>
<dbReference type="EMBL" id="KQ241688">
    <property type="protein sequence ID" value="KNC85714.1"/>
    <property type="molecule type" value="Genomic_DNA"/>
</dbReference>
<proteinExistence type="predicted"/>
<sequence length="77" mass="8112">MEPGETDPMQTASPWPSALQHKSFPICPTPNSSRPLIDKPTPCASSGDQSPADTHMTSPSSETYTTTMAQTPHAAGN</sequence>
<dbReference type="AlphaFoldDB" id="A0A0L0G9Y4"/>